<reference evidence="2" key="2">
    <citation type="submission" date="2020-05" db="UniProtKB">
        <authorList>
            <consortium name="EnsemblMetazoa"/>
        </authorList>
    </citation>
    <scope>IDENTIFICATION</scope>
    <source>
        <strain evidence="2">A-37</strain>
    </source>
</reference>
<dbReference type="AlphaFoldDB" id="A0A182MA39"/>
<organism evidence="2 3">
    <name type="scientific">Anopheles culicifacies</name>
    <dbReference type="NCBI Taxonomy" id="139723"/>
    <lineage>
        <taxon>Eukaryota</taxon>
        <taxon>Metazoa</taxon>
        <taxon>Ecdysozoa</taxon>
        <taxon>Arthropoda</taxon>
        <taxon>Hexapoda</taxon>
        <taxon>Insecta</taxon>
        <taxon>Pterygota</taxon>
        <taxon>Neoptera</taxon>
        <taxon>Endopterygota</taxon>
        <taxon>Diptera</taxon>
        <taxon>Nematocera</taxon>
        <taxon>Culicoidea</taxon>
        <taxon>Culicidae</taxon>
        <taxon>Anophelinae</taxon>
        <taxon>Anopheles</taxon>
        <taxon>culicifacies species complex</taxon>
    </lineage>
</organism>
<proteinExistence type="predicted"/>
<feature type="compositionally biased region" description="Basic and acidic residues" evidence="1">
    <location>
        <begin position="204"/>
        <end position="219"/>
    </location>
</feature>
<evidence type="ECO:0000313" key="2">
    <source>
        <dbReference type="EnsemblMetazoa" id="ACUA013199-PA"/>
    </source>
</evidence>
<name>A0A182MA39_9DIPT</name>
<feature type="compositionally biased region" description="Polar residues" evidence="1">
    <location>
        <begin position="172"/>
        <end position="182"/>
    </location>
</feature>
<feature type="region of interest" description="Disordered" evidence="1">
    <location>
        <begin position="18"/>
        <end position="81"/>
    </location>
</feature>
<feature type="compositionally biased region" description="Basic and acidic residues" evidence="1">
    <location>
        <begin position="183"/>
        <end position="196"/>
    </location>
</feature>
<feature type="compositionally biased region" description="Basic and acidic residues" evidence="1">
    <location>
        <begin position="65"/>
        <end position="74"/>
    </location>
</feature>
<feature type="region of interest" description="Disordered" evidence="1">
    <location>
        <begin position="145"/>
        <end position="219"/>
    </location>
</feature>
<feature type="compositionally biased region" description="Acidic residues" evidence="1">
    <location>
        <begin position="47"/>
        <end position="64"/>
    </location>
</feature>
<keyword evidence="3" id="KW-1185">Reference proteome</keyword>
<protein>
    <submittedName>
        <fullName evidence="2">Uncharacterized protein</fullName>
    </submittedName>
</protein>
<dbReference type="EMBL" id="AXCM01010296">
    <property type="status" value="NOT_ANNOTATED_CDS"/>
    <property type="molecule type" value="Genomic_DNA"/>
</dbReference>
<evidence type="ECO:0000256" key="1">
    <source>
        <dbReference type="SAM" id="MobiDB-lite"/>
    </source>
</evidence>
<dbReference type="EnsemblMetazoa" id="ACUA013199-RA">
    <property type="protein sequence ID" value="ACUA013199-PA"/>
    <property type="gene ID" value="ACUA013199"/>
</dbReference>
<evidence type="ECO:0000313" key="3">
    <source>
        <dbReference type="Proteomes" id="UP000075883"/>
    </source>
</evidence>
<dbReference type="Proteomes" id="UP000075883">
    <property type="component" value="Unassembled WGS sequence"/>
</dbReference>
<accession>A0A182MA39</accession>
<dbReference type="VEuPathDB" id="VectorBase:ACUA013199"/>
<sequence>MADKIIDLCEDTVSEFSSAAEDLLQEDDYDDDDEWESENGSNQANQDESDDERSAEDSQIEETEPDKLEKENMKYRKLAAKHRDELEEMKLNLSNVQGQQSTLQAENDRLREELRDTQSLKVILATQNENEVKRLNSELTDAKASLEKMQQTNQKQLEESNRLKEETRNTQKHQQSLTITLETQKEKHQNEVKRLNSELANAKESLEKMKQTNQKQLEESCRLKEVAEEIATSAS</sequence>
<reference evidence="3" key="1">
    <citation type="submission" date="2013-09" db="EMBL/GenBank/DDBJ databases">
        <title>The Genome Sequence of Anopheles culicifacies species A.</title>
        <authorList>
            <consortium name="The Broad Institute Genomics Platform"/>
            <person name="Neafsey D.E."/>
            <person name="Besansky N."/>
            <person name="Howell P."/>
            <person name="Walton C."/>
            <person name="Young S.K."/>
            <person name="Zeng Q."/>
            <person name="Gargeya S."/>
            <person name="Fitzgerald M."/>
            <person name="Haas B."/>
            <person name="Abouelleil A."/>
            <person name="Allen A.W."/>
            <person name="Alvarado L."/>
            <person name="Arachchi H.M."/>
            <person name="Berlin A.M."/>
            <person name="Chapman S.B."/>
            <person name="Gainer-Dewar J."/>
            <person name="Goldberg J."/>
            <person name="Griggs A."/>
            <person name="Gujja S."/>
            <person name="Hansen M."/>
            <person name="Howarth C."/>
            <person name="Imamovic A."/>
            <person name="Ireland A."/>
            <person name="Larimer J."/>
            <person name="McCowan C."/>
            <person name="Murphy C."/>
            <person name="Pearson M."/>
            <person name="Poon T.W."/>
            <person name="Priest M."/>
            <person name="Roberts A."/>
            <person name="Saif S."/>
            <person name="Shea T."/>
            <person name="Sisk P."/>
            <person name="Sykes S."/>
            <person name="Wortman J."/>
            <person name="Nusbaum C."/>
            <person name="Birren B."/>
        </authorList>
    </citation>
    <scope>NUCLEOTIDE SEQUENCE [LARGE SCALE GENOMIC DNA]</scope>
    <source>
        <strain evidence="3">A-37</strain>
    </source>
</reference>
<feature type="compositionally biased region" description="Acidic residues" evidence="1">
    <location>
        <begin position="23"/>
        <end position="37"/>
    </location>
</feature>
<feature type="compositionally biased region" description="Basic and acidic residues" evidence="1">
    <location>
        <begin position="156"/>
        <end position="169"/>
    </location>
</feature>